<organism evidence="2 3">
    <name type="scientific">Ponticaulis profundi</name>
    <dbReference type="NCBI Taxonomy" id="2665222"/>
    <lineage>
        <taxon>Bacteria</taxon>
        <taxon>Pseudomonadati</taxon>
        <taxon>Pseudomonadota</taxon>
        <taxon>Alphaproteobacteria</taxon>
        <taxon>Hyphomonadales</taxon>
        <taxon>Hyphomonadaceae</taxon>
        <taxon>Ponticaulis</taxon>
    </lineage>
</organism>
<dbReference type="PANTHER" id="PTHR24314">
    <property type="entry name" value="NON-SPECIFIC LIPID TRANSFER PROTEIN-RELATED"/>
    <property type="match status" value="1"/>
</dbReference>
<dbReference type="GO" id="GO:0016491">
    <property type="term" value="F:oxidoreductase activity"/>
    <property type="evidence" value="ECO:0007669"/>
    <property type="project" value="UniProtKB-KW"/>
</dbReference>
<dbReference type="PANTHER" id="PTHR24314:SF21">
    <property type="entry name" value="CHLOROPHYLL(IDE) B REDUCTASE NYC1, CHLOROPLASTIC-RELATED"/>
    <property type="match status" value="1"/>
</dbReference>
<keyword evidence="3" id="KW-1185">Reference proteome</keyword>
<dbReference type="Proteomes" id="UP001596303">
    <property type="component" value="Unassembled WGS sequence"/>
</dbReference>
<name>A0ABW1SF41_9PROT</name>
<comment type="similarity">
    <text evidence="1">Belongs to the short-chain dehydrogenases/reductases (SDR) family.</text>
</comment>
<evidence type="ECO:0000313" key="3">
    <source>
        <dbReference type="Proteomes" id="UP001596303"/>
    </source>
</evidence>
<dbReference type="InterPro" id="IPR002347">
    <property type="entry name" value="SDR_fam"/>
</dbReference>
<proteinExistence type="inferred from homology"/>
<dbReference type="InterPro" id="IPR036291">
    <property type="entry name" value="NAD(P)-bd_dom_sf"/>
</dbReference>
<comment type="caution">
    <text evidence="2">The sequence shown here is derived from an EMBL/GenBank/DDBJ whole genome shotgun (WGS) entry which is preliminary data.</text>
</comment>
<dbReference type="CDD" id="cd05233">
    <property type="entry name" value="SDR_c"/>
    <property type="match status" value="1"/>
</dbReference>
<keyword evidence="2" id="KW-0560">Oxidoreductase</keyword>
<dbReference type="PROSITE" id="PS00061">
    <property type="entry name" value="ADH_SHORT"/>
    <property type="match status" value="1"/>
</dbReference>
<reference evidence="3" key="1">
    <citation type="journal article" date="2019" name="Int. J. Syst. Evol. Microbiol.">
        <title>The Global Catalogue of Microorganisms (GCM) 10K type strain sequencing project: providing services to taxonomists for standard genome sequencing and annotation.</title>
        <authorList>
            <consortium name="The Broad Institute Genomics Platform"/>
            <consortium name="The Broad Institute Genome Sequencing Center for Infectious Disease"/>
            <person name="Wu L."/>
            <person name="Ma J."/>
        </authorList>
    </citation>
    <scope>NUCLEOTIDE SEQUENCE [LARGE SCALE GENOMIC DNA]</scope>
    <source>
        <strain evidence="3">CGMCC-1.15741</strain>
    </source>
</reference>
<dbReference type="RefSeq" id="WP_377382231.1">
    <property type="nucleotide sequence ID" value="NZ_JBHSSW010000066.1"/>
</dbReference>
<dbReference type="EMBL" id="JBHSSW010000066">
    <property type="protein sequence ID" value="MFC6200177.1"/>
    <property type="molecule type" value="Genomic_DNA"/>
</dbReference>
<dbReference type="PRINTS" id="PR00080">
    <property type="entry name" value="SDRFAMILY"/>
</dbReference>
<evidence type="ECO:0000256" key="1">
    <source>
        <dbReference type="RuleBase" id="RU000363"/>
    </source>
</evidence>
<accession>A0ABW1SF41</accession>
<protein>
    <submittedName>
        <fullName evidence="2">SDR family NAD(P)-dependent oxidoreductase</fullName>
        <ecNumber evidence="2">1.1.1.-</ecNumber>
    </submittedName>
</protein>
<dbReference type="Pfam" id="PF00106">
    <property type="entry name" value="adh_short"/>
    <property type="match status" value="1"/>
</dbReference>
<dbReference type="EC" id="1.1.1.-" evidence="2"/>
<dbReference type="InterPro" id="IPR020904">
    <property type="entry name" value="Sc_DH/Rdtase_CS"/>
</dbReference>
<sequence>MAEANSKTVVVTGSTRGIGLGIVKSLIALGCNAVITGPTQAACDAACKAVADTQQRADQVIGVACDVREEKQVQALWDRAIDAFGKVDVWINNAGLALTGPVLSDLPSDEFRKMLEINLLGAMHGSKVAFNGMKACGGAIYNVLGAGWQGEIVPNMIGYATSKSGLTYMTRAFAAEAAGSGVLVNGIAPGVVITEGFLREQAKSDAGLSPERAAVLNIIGDHTETIGDWIAELSVTNTQTGELFNWLTPERIAERKAMVPSRGVLSRYALV</sequence>
<dbReference type="PRINTS" id="PR00081">
    <property type="entry name" value="GDHRDH"/>
</dbReference>
<gene>
    <name evidence="2" type="ORF">ACFQDM_19050</name>
</gene>
<dbReference type="Gene3D" id="3.40.50.720">
    <property type="entry name" value="NAD(P)-binding Rossmann-like Domain"/>
    <property type="match status" value="1"/>
</dbReference>
<dbReference type="SUPFAM" id="SSF51735">
    <property type="entry name" value="NAD(P)-binding Rossmann-fold domains"/>
    <property type="match status" value="1"/>
</dbReference>
<evidence type="ECO:0000313" key="2">
    <source>
        <dbReference type="EMBL" id="MFC6200177.1"/>
    </source>
</evidence>
<dbReference type="InterPro" id="IPR052625">
    <property type="entry name" value="Chl_b_Red"/>
</dbReference>